<keyword evidence="1" id="KW-0812">Transmembrane</keyword>
<evidence type="ECO:0000313" key="2">
    <source>
        <dbReference type="EMBL" id="MBJ6123101.1"/>
    </source>
</evidence>
<sequence length="117" mass="11914">MTSLPPLIEEEGVTTLIGRLVDDSRHVVSAEIGLYKAKASERIAAYKSAILFFAVAGVLALAALVALLVGLIMALATLVGPLLATVIVVIVVLALAGGLAFVGKGKLAAPILPERSA</sequence>
<feature type="transmembrane region" description="Helical" evidence="1">
    <location>
        <begin position="82"/>
        <end position="102"/>
    </location>
</feature>
<dbReference type="Proteomes" id="UP000640426">
    <property type="component" value="Unassembled WGS sequence"/>
</dbReference>
<dbReference type="Pfam" id="PF07332">
    <property type="entry name" value="Phage_holin_3_6"/>
    <property type="match status" value="1"/>
</dbReference>
<organism evidence="2 3">
    <name type="scientific">Sphingomonas mollis</name>
    <dbReference type="NCBI Taxonomy" id="2795726"/>
    <lineage>
        <taxon>Bacteria</taxon>
        <taxon>Pseudomonadati</taxon>
        <taxon>Pseudomonadota</taxon>
        <taxon>Alphaproteobacteria</taxon>
        <taxon>Sphingomonadales</taxon>
        <taxon>Sphingomonadaceae</taxon>
        <taxon>Sphingomonas</taxon>
    </lineage>
</organism>
<evidence type="ECO:0000313" key="3">
    <source>
        <dbReference type="Proteomes" id="UP000640426"/>
    </source>
</evidence>
<feature type="transmembrane region" description="Helical" evidence="1">
    <location>
        <begin position="50"/>
        <end position="76"/>
    </location>
</feature>
<gene>
    <name evidence="2" type="ORF">JAO74_14990</name>
</gene>
<dbReference type="EMBL" id="JAELXS010000009">
    <property type="protein sequence ID" value="MBJ6123101.1"/>
    <property type="molecule type" value="Genomic_DNA"/>
</dbReference>
<keyword evidence="3" id="KW-1185">Reference proteome</keyword>
<accession>A0ABS0XST6</accession>
<name>A0ABS0XST6_9SPHN</name>
<keyword evidence="1" id="KW-0472">Membrane</keyword>
<comment type="caution">
    <text evidence="2">The sequence shown here is derived from an EMBL/GenBank/DDBJ whole genome shotgun (WGS) entry which is preliminary data.</text>
</comment>
<reference evidence="3" key="1">
    <citation type="submission" date="2020-12" db="EMBL/GenBank/DDBJ databases">
        <title>Hymenobacter sp.</title>
        <authorList>
            <person name="Kim M.K."/>
        </authorList>
    </citation>
    <scope>NUCLEOTIDE SEQUENCE [LARGE SCALE GENOMIC DNA]</scope>
    <source>
        <strain evidence="3">BT553</strain>
    </source>
</reference>
<proteinExistence type="predicted"/>
<protein>
    <submittedName>
        <fullName evidence="2">Phage holin family protein</fullName>
    </submittedName>
</protein>
<keyword evidence="1" id="KW-1133">Transmembrane helix</keyword>
<evidence type="ECO:0000256" key="1">
    <source>
        <dbReference type="SAM" id="Phobius"/>
    </source>
</evidence>
<dbReference type="InterPro" id="IPR009937">
    <property type="entry name" value="Phage_holin_3_6"/>
</dbReference>